<organism evidence="1 2">
    <name type="scientific">Allokutzneria oryzae</name>
    <dbReference type="NCBI Taxonomy" id="1378989"/>
    <lineage>
        <taxon>Bacteria</taxon>
        <taxon>Bacillati</taxon>
        <taxon>Actinomycetota</taxon>
        <taxon>Actinomycetes</taxon>
        <taxon>Pseudonocardiales</taxon>
        <taxon>Pseudonocardiaceae</taxon>
        <taxon>Allokutzneria</taxon>
    </lineage>
</organism>
<evidence type="ECO:0000313" key="1">
    <source>
        <dbReference type="EMBL" id="MFB9904401.1"/>
    </source>
</evidence>
<dbReference type="EMBL" id="JBHLZU010000009">
    <property type="protein sequence ID" value="MFB9904401.1"/>
    <property type="molecule type" value="Genomic_DNA"/>
</dbReference>
<dbReference type="SUPFAM" id="SSF51338">
    <property type="entry name" value="Composite domain of metallo-dependent hydrolases"/>
    <property type="match status" value="1"/>
</dbReference>
<comment type="caution">
    <text evidence="1">The sequence shown here is derived from an EMBL/GenBank/DDBJ whole genome shotgun (WGS) entry which is preliminary data.</text>
</comment>
<dbReference type="RefSeq" id="WP_377851600.1">
    <property type="nucleotide sequence ID" value="NZ_JBHLZU010000009.1"/>
</dbReference>
<name>A0ABV5ZU33_9PSEU</name>
<proteinExistence type="predicted"/>
<dbReference type="Gene3D" id="3.20.20.140">
    <property type="entry name" value="Metal-dependent hydrolases"/>
    <property type="match status" value="1"/>
</dbReference>
<sequence>MVGATVVDGSGRDPFDVDVSIEDGHITQVGASGAHGERLDAGGLTMTPGLIDAHVHLGLSSPIQPQFSFAVR</sequence>
<gene>
    <name evidence="1" type="ORF">ACFFQA_10685</name>
</gene>
<dbReference type="InterPro" id="IPR011059">
    <property type="entry name" value="Metal-dep_hydrolase_composite"/>
</dbReference>
<dbReference type="Proteomes" id="UP001589693">
    <property type="component" value="Unassembled WGS sequence"/>
</dbReference>
<dbReference type="Gene3D" id="2.30.40.10">
    <property type="entry name" value="Urease, subunit C, domain 1"/>
    <property type="match status" value="1"/>
</dbReference>
<protein>
    <recommendedName>
        <fullName evidence="3">Amidohydrolase family protein</fullName>
    </recommendedName>
</protein>
<evidence type="ECO:0008006" key="3">
    <source>
        <dbReference type="Google" id="ProtNLM"/>
    </source>
</evidence>
<keyword evidence="2" id="KW-1185">Reference proteome</keyword>
<evidence type="ECO:0000313" key="2">
    <source>
        <dbReference type="Proteomes" id="UP001589693"/>
    </source>
</evidence>
<accession>A0ABV5ZU33</accession>
<reference evidence="1 2" key="1">
    <citation type="submission" date="2024-09" db="EMBL/GenBank/DDBJ databases">
        <authorList>
            <person name="Sun Q."/>
            <person name="Mori K."/>
        </authorList>
    </citation>
    <scope>NUCLEOTIDE SEQUENCE [LARGE SCALE GENOMIC DNA]</scope>
    <source>
        <strain evidence="1 2">TBRC 7907</strain>
    </source>
</reference>